<feature type="compositionally biased region" description="Basic and acidic residues" evidence="1">
    <location>
        <begin position="205"/>
        <end position="217"/>
    </location>
</feature>
<feature type="compositionally biased region" description="Basic and acidic residues" evidence="1">
    <location>
        <begin position="233"/>
        <end position="246"/>
    </location>
</feature>
<evidence type="ECO:0000256" key="1">
    <source>
        <dbReference type="SAM" id="MobiDB-lite"/>
    </source>
</evidence>
<dbReference type="EMBL" id="JAINUF010000004">
    <property type="protein sequence ID" value="KAJ8364217.1"/>
    <property type="molecule type" value="Genomic_DNA"/>
</dbReference>
<proteinExistence type="predicted"/>
<organism evidence="2 3">
    <name type="scientific">Synaphobranchus kaupii</name>
    <name type="common">Kaup's arrowtooth eel</name>
    <dbReference type="NCBI Taxonomy" id="118154"/>
    <lineage>
        <taxon>Eukaryota</taxon>
        <taxon>Metazoa</taxon>
        <taxon>Chordata</taxon>
        <taxon>Craniata</taxon>
        <taxon>Vertebrata</taxon>
        <taxon>Euteleostomi</taxon>
        <taxon>Actinopterygii</taxon>
        <taxon>Neopterygii</taxon>
        <taxon>Teleostei</taxon>
        <taxon>Anguilliformes</taxon>
        <taxon>Synaphobranchidae</taxon>
        <taxon>Synaphobranchus</taxon>
    </lineage>
</organism>
<keyword evidence="3" id="KW-1185">Reference proteome</keyword>
<gene>
    <name evidence="2" type="ORF">SKAU_G00130480</name>
</gene>
<reference evidence="2" key="1">
    <citation type="journal article" date="2023" name="Science">
        <title>Genome structures resolve the early diversification of teleost fishes.</title>
        <authorList>
            <person name="Parey E."/>
            <person name="Louis A."/>
            <person name="Montfort J."/>
            <person name="Bouchez O."/>
            <person name="Roques C."/>
            <person name="Iampietro C."/>
            <person name="Lluch J."/>
            <person name="Castinel A."/>
            <person name="Donnadieu C."/>
            <person name="Desvignes T."/>
            <person name="Floi Bucao C."/>
            <person name="Jouanno E."/>
            <person name="Wen M."/>
            <person name="Mejri S."/>
            <person name="Dirks R."/>
            <person name="Jansen H."/>
            <person name="Henkel C."/>
            <person name="Chen W.J."/>
            <person name="Zahm M."/>
            <person name="Cabau C."/>
            <person name="Klopp C."/>
            <person name="Thompson A.W."/>
            <person name="Robinson-Rechavi M."/>
            <person name="Braasch I."/>
            <person name="Lecointre G."/>
            <person name="Bobe J."/>
            <person name="Postlethwait J.H."/>
            <person name="Berthelot C."/>
            <person name="Roest Crollius H."/>
            <person name="Guiguen Y."/>
        </authorList>
    </citation>
    <scope>NUCLEOTIDE SEQUENCE</scope>
    <source>
        <strain evidence="2">WJC10195</strain>
    </source>
</reference>
<comment type="caution">
    <text evidence="2">The sequence shown here is derived from an EMBL/GenBank/DDBJ whole genome shotgun (WGS) entry which is preliminary data.</text>
</comment>
<sequence>MTGSRSSCVLRTSCFPSKEYCPPLALFTTLWTLILNQSFPCTVGEGHDELRIQEAILFPKGWAELSEECCCGITSFPKATTLPDKLPDQHLNPKEAKNSDCILWESFQCPTDRTLKIILKRVKLPGSISCESDLQPAADSDRPEVANEDCTEFVVVDASTSETPIPIQVVCPPWRLRFPKIRPFKDPSRTLKLRKKLRSSQRISKLQEHVATKESEKMSSSSSTSGGQRKTSQKKEHVKLDKVENKVRKRVLTDHTYSITS</sequence>
<protein>
    <submittedName>
        <fullName evidence="2">Uncharacterized protein</fullName>
    </submittedName>
</protein>
<feature type="compositionally biased region" description="Low complexity" evidence="1">
    <location>
        <begin position="218"/>
        <end position="230"/>
    </location>
</feature>
<dbReference type="AlphaFoldDB" id="A0A9Q1J157"/>
<dbReference type="Proteomes" id="UP001152622">
    <property type="component" value="Chromosome 4"/>
</dbReference>
<evidence type="ECO:0000313" key="2">
    <source>
        <dbReference type="EMBL" id="KAJ8364217.1"/>
    </source>
</evidence>
<name>A0A9Q1J157_SYNKA</name>
<dbReference type="OrthoDB" id="10595112at2759"/>
<evidence type="ECO:0000313" key="3">
    <source>
        <dbReference type="Proteomes" id="UP001152622"/>
    </source>
</evidence>
<feature type="region of interest" description="Disordered" evidence="1">
    <location>
        <begin position="195"/>
        <end position="247"/>
    </location>
</feature>
<accession>A0A9Q1J157</accession>